<dbReference type="PANTHER" id="PTHR33112">
    <property type="entry name" value="DOMAIN PROTEIN, PUTATIVE-RELATED"/>
    <property type="match status" value="1"/>
</dbReference>
<dbReference type="Pfam" id="PF06985">
    <property type="entry name" value="HET"/>
    <property type="match status" value="1"/>
</dbReference>
<organism evidence="2 3">
    <name type="scientific">Hyaloscypha hepaticicola</name>
    <dbReference type="NCBI Taxonomy" id="2082293"/>
    <lineage>
        <taxon>Eukaryota</taxon>
        <taxon>Fungi</taxon>
        <taxon>Dikarya</taxon>
        <taxon>Ascomycota</taxon>
        <taxon>Pezizomycotina</taxon>
        <taxon>Leotiomycetes</taxon>
        <taxon>Helotiales</taxon>
        <taxon>Hyaloscyphaceae</taxon>
        <taxon>Hyaloscypha</taxon>
    </lineage>
</organism>
<dbReference type="AlphaFoldDB" id="A0A2J6QH50"/>
<proteinExistence type="predicted"/>
<dbReference type="InterPro" id="IPR010730">
    <property type="entry name" value="HET"/>
</dbReference>
<evidence type="ECO:0000259" key="1">
    <source>
        <dbReference type="Pfam" id="PF06985"/>
    </source>
</evidence>
<feature type="non-terminal residue" evidence="2">
    <location>
        <position position="1"/>
    </location>
</feature>
<dbReference type="Proteomes" id="UP000235672">
    <property type="component" value="Unassembled WGS sequence"/>
</dbReference>
<dbReference type="EMBL" id="KZ613470">
    <property type="protein sequence ID" value="PMD25596.1"/>
    <property type="molecule type" value="Genomic_DNA"/>
</dbReference>
<evidence type="ECO:0000313" key="2">
    <source>
        <dbReference type="EMBL" id="PMD25596.1"/>
    </source>
</evidence>
<dbReference type="PANTHER" id="PTHR33112:SF16">
    <property type="entry name" value="HETEROKARYON INCOMPATIBILITY DOMAIN-CONTAINING PROTEIN"/>
    <property type="match status" value="1"/>
</dbReference>
<name>A0A2J6QH50_9HELO</name>
<dbReference type="STRING" id="1745343.A0A2J6QH50"/>
<sequence>YAALSYVWGGDQPGKTTSQNVKAHFEGIALSDLPTTLRDAVQVTREIGLRYLWIDSLCILQDDKQDQAVEIAKMPEYYGNASITIVAAESYSANDGFLQKPSIKWIYSDFAFELPYSLPDGQLGSVKFISRQNVKFGDLPINRRGWTYQEALLSSHLVVFHQNGVELCCNRDCHGSANDYVQSVTRLQLNSLRQLAAETLSSAGTLLEAWPRIVYTYSTRNLTNPSDKLLAISGIATEMGRTLPFKYMAGLWVPLDKSQWRSLIWQLLWCAGSGIIDCFPSTTYDYRAPSWSWAAIDELTGYPPAFNATSEPVHKIMHFEILDISIDLEHPQAPFGAVTGGRLVVRARLKAVKHMRQLLFMPDTVEDEEMFKDPREHGKMWCAVILHVWDVFRGLVLKQVTENTYQRIGCFSFDSHSTEVAEKMFRHSQDREIVII</sequence>
<dbReference type="OrthoDB" id="5125733at2759"/>
<evidence type="ECO:0000313" key="3">
    <source>
        <dbReference type="Proteomes" id="UP000235672"/>
    </source>
</evidence>
<gene>
    <name evidence="2" type="ORF">NA56DRAFT_565385</name>
</gene>
<keyword evidence="3" id="KW-1185">Reference proteome</keyword>
<reference evidence="2 3" key="1">
    <citation type="submission" date="2016-05" db="EMBL/GenBank/DDBJ databases">
        <title>A degradative enzymes factory behind the ericoid mycorrhizal symbiosis.</title>
        <authorList>
            <consortium name="DOE Joint Genome Institute"/>
            <person name="Martino E."/>
            <person name="Morin E."/>
            <person name="Grelet G."/>
            <person name="Kuo A."/>
            <person name="Kohler A."/>
            <person name="Daghino S."/>
            <person name="Barry K."/>
            <person name="Choi C."/>
            <person name="Cichocki N."/>
            <person name="Clum A."/>
            <person name="Copeland A."/>
            <person name="Hainaut M."/>
            <person name="Haridas S."/>
            <person name="Labutti K."/>
            <person name="Lindquist E."/>
            <person name="Lipzen A."/>
            <person name="Khouja H.-R."/>
            <person name="Murat C."/>
            <person name="Ohm R."/>
            <person name="Olson A."/>
            <person name="Spatafora J."/>
            <person name="Veneault-Fourrey C."/>
            <person name="Henrissat B."/>
            <person name="Grigoriev I."/>
            <person name="Martin F."/>
            <person name="Perotto S."/>
        </authorList>
    </citation>
    <scope>NUCLEOTIDE SEQUENCE [LARGE SCALE GENOMIC DNA]</scope>
    <source>
        <strain evidence="2 3">UAMH 7357</strain>
    </source>
</reference>
<protein>
    <submittedName>
        <fullName evidence="2">HET-domain-containing protein</fullName>
    </submittedName>
</protein>
<accession>A0A2J6QH50</accession>
<feature type="domain" description="Heterokaryon incompatibility" evidence="1">
    <location>
        <begin position="1"/>
        <end position="150"/>
    </location>
</feature>